<organism evidence="2 3">
    <name type="scientific">Nocardia bovistercoris</name>
    <dbReference type="NCBI Taxonomy" id="2785916"/>
    <lineage>
        <taxon>Bacteria</taxon>
        <taxon>Bacillati</taxon>
        <taxon>Actinomycetota</taxon>
        <taxon>Actinomycetes</taxon>
        <taxon>Mycobacteriales</taxon>
        <taxon>Nocardiaceae</taxon>
        <taxon>Nocardia</taxon>
    </lineage>
</organism>
<accession>A0A931N7E5</accession>
<dbReference type="AlphaFoldDB" id="A0A931N7E5"/>
<reference evidence="2" key="1">
    <citation type="submission" date="2020-11" db="EMBL/GenBank/DDBJ databases">
        <title>Nocardia NEAU-351.nov., a novel actinomycete isolated from the cow dung.</title>
        <authorList>
            <person name="Zhang X."/>
        </authorList>
    </citation>
    <scope>NUCLEOTIDE SEQUENCE</scope>
    <source>
        <strain evidence="2">NEAU-351</strain>
    </source>
</reference>
<dbReference type="Pfam" id="PF21597">
    <property type="entry name" value="TetR_C_43"/>
    <property type="match status" value="1"/>
</dbReference>
<evidence type="ECO:0000259" key="1">
    <source>
        <dbReference type="Pfam" id="PF21597"/>
    </source>
</evidence>
<proteinExistence type="predicted"/>
<feature type="domain" description="Transcriptional regulator SbtR-like C-terminal" evidence="1">
    <location>
        <begin position="1"/>
        <end position="57"/>
    </location>
</feature>
<gene>
    <name evidence="2" type="ORF">IT779_36055</name>
</gene>
<sequence>MRAAGAELLTAAQKAGRVRTDLEINALLNLANAVALAIEHRPHQSTLAMSVLTNGIRPD</sequence>
<name>A0A931N7E5_9NOCA</name>
<keyword evidence="3" id="KW-1185">Reference proteome</keyword>
<dbReference type="InterPro" id="IPR049445">
    <property type="entry name" value="TetR_SbtR-like_C"/>
</dbReference>
<dbReference type="Proteomes" id="UP000655751">
    <property type="component" value="Unassembled WGS sequence"/>
</dbReference>
<protein>
    <recommendedName>
        <fullName evidence="1">Transcriptional regulator SbtR-like C-terminal domain-containing protein</fullName>
    </recommendedName>
</protein>
<evidence type="ECO:0000313" key="3">
    <source>
        <dbReference type="Proteomes" id="UP000655751"/>
    </source>
</evidence>
<dbReference type="EMBL" id="JADMLG010000028">
    <property type="protein sequence ID" value="MBH0781702.1"/>
    <property type="molecule type" value="Genomic_DNA"/>
</dbReference>
<dbReference type="RefSeq" id="WP_196153986.1">
    <property type="nucleotide sequence ID" value="NZ_JADMLG010000028.1"/>
</dbReference>
<dbReference type="Gene3D" id="1.10.357.10">
    <property type="entry name" value="Tetracycline Repressor, domain 2"/>
    <property type="match status" value="1"/>
</dbReference>
<comment type="caution">
    <text evidence="2">The sequence shown here is derived from an EMBL/GenBank/DDBJ whole genome shotgun (WGS) entry which is preliminary data.</text>
</comment>
<evidence type="ECO:0000313" key="2">
    <source>
        <dbReference type="EMBL" id="MBH0781702.1"/>
    </source>
</evidence>